<reference evidence="2 3" key="1">
    <citation type="submission" date="2019-04" db="EMBL/GenBank/DDBJ databases">
        <authorList>
            <person name="Dong K."/>
        </authorList>
    </citation>
    <scope>NUCLEOTIDE SEQUENCE [LARGE SCALE GENOMIC DNA]</scope>
    <source>
        <strain evidence="3">dk3543</strain>
    </source>
</reference>
<keyword evidence="1" id="KW-1133">Transmembrane helix</keyword>
<feature type="transmembrane region" description="Helical" evidence="1">
    <location>
        <begin position="44"/>
        <end position="64"/>
    </location>
</feature>
<keyword evidence="3" id="KW-1185">Reference proteome</keyword>
<feature type="transmembrane region" description="Helical" evidence="1">
    <location>
        <begin position="85"/>
        <end position="109"/>
    </location>
</feature>
<comment type="caution">
    <text evidence="2">The sequence shown here is derived from an EMBL/GenBank/DDBJ whole genome shotgun (WGS) entry which is preliminary data.</text>
</comment>
<accession>A0A4U2YUH1</accession>
<keyword evidence="1" id="KW-0472">Membrane</keyword>
<protein>
    <submittedName>
        <fullName evidence="2">Uncharacterized protein</fullName>
    </submittedName>
</protein>
<proteinExistence type="predicted"/>
<dbReference type="AlphaFoldDB" id="A0A4U2YUH1"/>
<feature type="transmembrane region" description="Helical" evidence="1">
    <location>
        <begin position="190"/>
        <end position="211"/>
    </location>
</feature>
<organism evidence="2 3">
    <name type="scientific">Nocardioides jishulii</name>
    <dbReference type="NCBI Taxonomy" id="2575440"/>
    <lineage>
        <taxon>Bacteria</taxon>
        <taxon>Bacillati</taxon>
        <taxon>Actinomycetota</taxon>
        <taxon>Actinomycetes</taxon>
        <taxon>Propionibacteriales</taxon>
        <taxon>Nocardioidaceae</taxon>
        <taxon>Nocardioides</taxon>
    </lineage>
</organism>
<sequence>MFLISPSLGLRVLVPTVAACAFYLLADLHAWVGLWAYTATTLNMALLFGLPAVAGGSAWVGSTLRRAGVLTMARQTARSRTWVELRLFAELALHVVSAVVLVSLGAWLTTARLAVTGGPDLQGLAARAAICLALAAVGYALGRRWPALTVVPLAVIGPYVAVGVCLYLDTDLLAAVTPLDDRFTPFSRDLPLVHAVQAGAWLLAAVGVVALLAANRTLAFAAASCAGVTASLLVLVEPADRVHVPEAAAPTCVDGATARVCLPLATSYLARPLAQDVDDVIRTLPGLAPASAGWVEEYVEWGATPQASWQRVSDRTVADGYDVTWIPEAVQVGMATGVDHGQVRLALVSHLFATWTIGRGEGGTSANEALFRWAVTELGLPTEGDDLHGTLGVEDLEPPSDDHAREMEWFTALSPEERSAFFAEHARAIRSGTLSWSAFEKAPG</sequence>
<dbReference type="OrthoDB" id="9933833at2"/>
<evidence type="ECO:0000313" key="3">
    <source>
        <dbReference type="Proteomes" id="UP000307808"/>
    </source>
</evidence>
<dbReference type="RefSeq" id="WP_137064823.1">
    <property type="nucleotide sequence ID" value="NZ_CP040748.1"/>
</dbReference>
<keyword evidence="1" id="KW-0812">Transmembrane</keyword>
<evidence type="ECO:0000313" key="2">
    <source>
        <dbReference type="EMBL" id="TKI64362.1"/>
    </source>
</evidence>
<feature type="transmembrane region" description="Helical" evidence="1">
    <location>
        <begin position="218"/>
        <end position="236"/>
    </location>
</feature>
<dbReference type="EMBL" id="SZPY01000001">
    <property type="protein sequence ID" value="TKI64362.1"/>
    <property type="molecule type" value="Genomic_DNA"/>
</dbReference>
<dbReference type="Proteomes" id="UP000307808">
    <property type="component" value="Unassembled WGS sequence"/>
</dbReference>
<feature type="transmembrane region" description="Helical" evidence="1">
    <location>
        <begin position="12"/>
        <end position="32"/>
    </location>
</feature>
<gene>
    <name evidence="2" type="ORF">FC770_04260</name>
</gene>
<evidence type="ECO:0000256" key="1">
    <source>
        <dbReference type="SAM" id="Phobius"/>
    </source>
</evidence>
<feature type="transmembrane region" description="Helical" evidence="1">
    <location>
        <begin position="121"/>
        <end position="141"/>
    </location>
</feature>
<feature type="transmembrane region" description="Helical" evidence="1">
    <location>
        <begin position="148"/>
        <end position="170"/>
    </location>
</feature>
<name>A0A4U2YUH1_9ACTN</name>